<evidence type="ECO:0000313" key="2">
    <source>
        <dbReference type="Proteomes" id="UP000282196"/>
    </source>
</evidence>
<evidence type="ECO:0008006" key="3">
    <source>
        <dbReference type="Google" id="ProtNLM"/>
    </source>
</evidence>
<proteinExistence type="predicted"/>
<reference evidence="1 2" key="1">
    <citation type="journal article" date="2019" name="ISME J.">
        <title>Genome analyses of uncultured TG2/ZB3 bacteria in 'Margulisbacteria' specifically attached to ectosymbiotic spirochetes of protists in the termite gut.</title>
        <authorList>
            <person name="Utami Y.D."/>
            <person name="Kuwahara H."/>
            <person name="Igai K."/>
            <person name="Murakami T."/>
            <person name="Sugaya K."/>
            <person name="Morikawa T."/>
            <person name="Nagura Y."/>
            <person name="Yuki M."/>
            <person name="Deevong P."/>
            <person name="Inoue T."/>
            <person name="Kihara K."/>
            <person name="Lo N."/>
            <person name="Yamada A."/>
            <person name="Ohkuma M."/>
            <person name="Hongoh Y."/>
        </authorList>
    </citation>
    <scope>NUCLEOTIDE SEQUENCE [LARGE SCALE GENOMIC DNA]</scope>
    <source>
        <strain evidence="1">RsDinE6-01</strain>
    </source>
</reference>
<protein>
    <recommendedName>
        <fullName evidence="3">DUF4160 domain-containing protein</fullName>
    </recommendedName>
</protein>
<dbReference type="AlphaFoldDB" id="A0A388TJY3"/>
<dbReference type="Proteomes" id="UP000282196">
    <property type="component" value="Unassembled WGS sequence"/>
</dbReference>
<accession>A0A388TJY3</accession>
<comment type="caution">
    <text evidence="1">The sequence shown here is derived from an EMBL/GenBank/DDBJ whole genome shotgun (WGS) entry which is preliminary data.</text>
</comment>
<sequence>MPEISLFYGIRITMNWNEHNPPHFHVEYAEHNAWELSKDSKPLNAIEPL</sequence>
<dbReference type="InterPro" id="IPR025427">
    <property type="entry name" value="DUF4160"/>
</dbReference>
<gene>
    <name evidence="1" type="ORF">RDn1_272</name>
</gene>
<evidence type="ECO:0000313" key="1">
    <source>
        <dbReference type="EMBL" id="GBR77613.1"/>
    </source>
</evidence>
<name>A0A388TJY3_9BACT</name>
<keyword evidence="2" id="KW-1185">Reference proteome</keyword>
<organism evidence="1 2">
    <name type="scientific">Candidatus Termititenax dinenymphae</name>
    <dbReference type="NCBI Taxonomy" id="2218523"/>
    <lineage>
        <taxon>Bacteria</taxon>
        <taxon>Bacillati</taxon>
        <taxon>Candidatus Margulisiibacteriota</taxon>
        <taxon>Candidatus Termititenacia</taxon>
        <taxon>Candidatus Termititenacales</taxon>
        <taxon>Candidatus Termititenacaceae</taxon>
        <taxon>Candidatus Termititenax</taxon>
    </lineage>
</organism>
<dbReference type="Pfam" id="PF13711">
    <property type="entry name" value="DUF4160"/>
    <property type="match status" value="1"/>
</dbReference>
<dbReference type="EMBL" id="BGZP01000007">
    <property type="protein sequence ID" value="GBR77613.1"/>
    <property type="molecule type" value="Genomic_DNA"/>
</dbReference>